<evidence type="ECO:0000313" key="3">
    <source>
        <dbReference type="Proteomes" id="UP000285794"/>
    </source>
</evidence>
<keyword evidence="1" id="KW-0472">Membrane</keyword>
<dbReference type="AlphaFoldDB" id="A0A425Y3X4"/>
<keyword evidence="1" id="KW-1133">Transmembrane helix</keyword>
<organism evidence="2 3">
    <name type="scientific">Ancylomarina euxinus</name>
    <dbReference type="NCBI Taxonomy" id="2283627"/>
    <lineage>
        <taxon>Bacteria</taxon>
        <taxon>Pseudomonadati</taxon>
        <taxon>Bacteroidota</taxon>
        <taxon>Bacteroidia</taxon>
        <taxon>Marinilabiliales</taxon>
        <taxon>Marinifilaceae</taxon>
        <taxon>Ancylomarina</taxon>
    </lineage>
</organism>
<sequence length="148" mass="17111">MEILTKIISFLGLGGLIASPIVILYRLNKRNVKYTFLAYLTLGLIITASIVLAFAWWADISNKILLSHYGYDFDAWNDTDRFTNVTKENMARVKSLESNMLGIGWPLKAILFYIFYSPYLLLVFLITYIVKRNKIKNIHLTKAKFHGR</sequence>
<comment type="caution">
    <text evidence="2">The sequence shown here is derived from an EMBL/GenBank/DDBJ whole genome shotgun (WGS) entry which is preliminary data.</text>
</comment>
<dbReference type="Proteomes" id="UP000285794">
    <property type="component" value="Unassembled WGS sequence"/>
</dbReference>
<proteinExistence type="predicted"/>
<keyword evidence="3" id="KW-1185">Reference proteome</keyword>
<evidence type="ECO:0000256" key="1">
    <source>
        <dbReference type="SAM" id="Phobius"/>
    </source>
</evidence>
<keyword evidence="1" id="KW-0812">Transmembrane</keyword>
<dbReference type="OrthoDB" id="1493979at2"/>
<reference evidence="2 3" key="1">
    <citation type="submission" date="2018-07" db="EMBL/GenBank/DDBJ databases">
        <title>Draft genome sequence of Ancylomarina sp. M1P.</title>
        <authorList>
            <person name="Yadav S."/>
            <person name="Villanueva L."/>
            <person name="Damste J.S.S."/>
        </authorList>
    </citation>
    <scope>NUCLEOTIDE SEQUENCE [LARGE SCALE GENOMIC DNA]</scope>
    <source>
        <strain evidence="2 3">M1P</strain>
    </source>
</reference>
<dbReference type="RefSeq" id="WP_125029962.1">
    <property type="nucleotide sequence ID" value="NZ_JAPXVP010000004.1"/>
</dbReference>
<dbReference type="EMBL" id="QQWG01000004">
    <property type="protein sequence ID" value="RRG22959.1"/>
    <property type="molecule type" value="Genomic_DNA"/>
</dbReference>
<evidence type="ECO:0000313" key="2">
    <source>
        <dbReference type="EMBL" id="RRG22959.1"/>
    </source>
</evidence>
<feature type="transmembrane region" description="Helical" evidence="1">
    <location>
        <begin position="110"/>
        <end position="130"/>
    </location>
</feature>
<gene>
    <name evidence="2" type="ORF">DWB61_05840</name>
</gene>
<feature type="transmembrane region" description="Helical" evidence="1">
    <location>
        <begin position="37"/>
        <end position="58"/>
    </location>
</feature>
<name>A0A425Y3X4_9BACT</name>
<evidence type="ECO:0008006" key="4">
    <source>
        <dbReference type="Google" id="ProtNLM"/>
    </source>
</evidence>
<protein>
    <recommendedName>
        <fullName evidence="4">DUF4199 domain-containing protein</fullName>
    </recommendedName>
</protein>
<accession>A0A425Y3X4</accession>
<feature type="transmembrane region" description="Helical" evidence="1">
    <location>
        <begin position="6"/>
        <end position="25"/>
    </location>
</feature>